<dbReference type="AlphaFoldDB" id="A0A933IE24"/>
<gene>
    <name evidence="1" type="ORF">HY768_10740</name>
</gene>
<evidence type="ECO:0000313" key="2">
    <source>
        <dbReference type="Proteomes" id="UP000736328"/>
    </source>
</evidence>
<dbReference type="Proteomes" id="UP000736328">
    <property type="component" value="Unassembled WGS sequence"/>
</dbReference>
<sequence>MQKLDNNQTADFIAFTLSKIETTGFVSPLKEYAQTNSENVSGRAVDSLYQNLCQGMCFRDAFLAMQIRFPALVEEILVTAIEQSILDYALAEMDKIFKTSDSDSERLTALHCLRDKYNSSSKTETICHGCLIREFENILKRVETENACEIIFEQDGEKYFKQTYIGPKVVKYTEPCHSKTYKTLLAHLKEISGQSKPIDLNGKKYTAKKIEENKFKLVREQACLSMTFK</sequence>
<dbReference type="EMBL" id="JACQXR010000146">
    <property type="protein sequence ID" value="MBI4727674.1"/>
    <property type="molecule type" value="Genomic_DNA"/>
</dbReference>
<accession>A0A933IE24</accession>
<proteinExistence type="predicted"/>
<evidence type="ECO:0000313" key="1">
    <source>
        <dbReference type="EMBL" id="MBI4727674.1"/>
    </source>
</evidence>
<protein>
    <submittedName>
        <fullName evidence="1">Uncharacterized protein</fullName>
    </submittedName>
</protein>
<comment type="caution">
    <text evidence="1">The sequence shown here is derived from an EMBL/GenBank/DDBJ whole genome shotgun (WGS) entry which is preliminary data.</text>
</comment>
<reference evidence="1" key="1">
    <citation type="submission" date="2020-07" db="EMBL/GenBank/DDBJ databases">
        <title>Huge and variable diversity of episymbiotic CPR bacteria and DPANN archaea in groundwater ecosystems.</title>
        <authorList>
            <person name="He C.Y."/>
            <person name="Keren R."/>
            <person name="Whittaker M."/>
            <person name="Farag I.F."/>
            <person name="Doudna J."/>
            <person name="Cate J.H.D."/>
            <person name="Banfield J.F."/>
        </authorList>
    </citation>
    <scope>NUCLEOTIDE SEQUENCE</scope>
    <source>
        <strain evidence="1">NC_groundwater_1520_Pr4_B-0.1um_53_5</strain>
    </source>
</reference>
<name>A0A933IE24_UNCT6</name>
<organism evidence="1 2">
    <name type="scientific">candidate division TA06 bacterium</name>
    <dbReference type="NCBI Taxonomy" id="2250710"/>
    <lineage>
        <taxon>Bacteria</taxon>
        <taxon>Bacteria division TA06</taxon>
    </lineage>
</organism>